<name>A0AAX4K880_9TREE</name>
<dbReference type="KEGG" id="ker:91099414"/>
<dbReference type="AlphaFoldDB" id="A0AAX4K880"/>
<feature type="compositionally biased region" description="Acidic residues" evidence="1">
    <location>
        <begin position="204"/>
        <end position="219"/>
    </location>
</feature>
<dbReference type="GeneID" id="91099414"/>
<evidence type="ECO:0000256" key="2">
    <source>
        <dbReference type="SAM" id="SignalP"/>
    </source>
</evidence>
<keyword evidence="2" id="KW-0732">Signal</keyword>
<feature type="signal peptide" evidence="2">
    <location>
        <begin position="1"/>
        <end position="18"/>
    </location>
</feature>
<protein>
    <recommendedName>
        <fullName evidence="5">Secreted protein</fullName>
    </recommendedName>
</protein>
<evidence type="ECO:0000256" key="1">
    <source>
        <dbReference type="SAM" id="MobiDB-lite"/>
    </source>
</evidence>
<feature type="chain" id="PRO_5043489410" description="Secreted protein" evidence="2">
    <location>
        <begin position="19"/>
        <end position="219"/>
    </location>
</feature>
<evidence type="ECO:0000313" key="4">
    <source>
        <dbReference type="Proteomes" id="UP001358614"/>
    </source>
</evidence>
<dbReference type="Proteomes" id="UP001358614">
    <property type="component" value="Chromosome 1"/>
</dbReference>
<dbReference type="EMBL" id="CP144089">
    <property type="protein sequence ID" value="WWD02570.1"/>
    <property type="molecule type" value="Genomic_DNA"/>
</dbReference>
<proteinExistence type="predicted"/>
<organism evidence="3 4">
    <name type="scientific">Kwoniella europaea PYCC6329</name>
    <dbReference type="NCBI Taxonomy" id="1423913"/>
    <lineage>
        <taxon>Eukaryota</taxon>
        <taxon>Fungi</taxon>
        <taxon>Dikarya</taxon>
        <taxon>Basidiomycota</taxon>
        <taxon>Agaricomycotina</taxon>
        <taxon>Tremellomycetes</taxon>
        <taxon>Tremellales</taxon>
        <taxon>Cryptococcaceae</taxon>
        <taxon>Kwoniella</taxon>
    </lineage>
</organism>
<keyword evidence="4" id="KW-1185">Reference proteome</keyword>
<evidence type="ECO:0000313" key="3">
    <source>
        <dbReference type="EMBL" id="WWD02570.1"/>
    </source>
</evidence>
<reference evidence="3 4" key="1">
    <citation type="submission" date="2024-01" db="EMBL/GenBank/DDBJ databases">
        <title>Comparative genomics of Cryptococcus and Kwoniella reveals pathogenesis evolution and contrasting modes of karyotype evolution via chromosome fusion or intercentromeric recombination.</title>
        <authorList>
            <person name="Coelho M.A."/>
            <person name="David-Palma M."/>
            <person name="Shea T."/>
            <person name="Bowers K."/>
            <person name="McGinley-Smith S."/>
            <person name="Mohammad A.W."/>
            <person name="Gnirke A."/>
            <person name="Yurkov A.M."/>
            <person name="Nowrousian M."/>
            <person name="Sun S."/>
            <person name="Cuomo C.A."/>
            <person name="Heitman J."/>
        </authorList>
    </citation>
    <scope>NUCLEOTIDE SEQUENCE [LARGE SCALE GENOMIC DNA]</scope>
    <source>
        <strain evidence="3 4">PYCC6329</strain>
    </source>
</reference>
<accession>A0AAX4K880</accession>
<gene>
    <name evidence="3" type="ORF">V865_000610</name>
</gene>
<evidence type="ECO:0008006" key="5">
    <source>
        <dbReference type="Google" id="ProtNLM"/>
    </source>
</evidence>
<sequence>MIFNSLFALLATLTVAHSLPSPSPFLEDQQEYPPEIIEVMFPDHSKYLNPDNETDTFWGPQSKHFNWDTNPALPRAAQEEFYWITYDKSVDPKELQDKDRQYNMTCYANLISWQSSGSHRTIELNTEPPYIKSLSNETWQDIVKKANVICPTGECLKKDNGCDGLEIPKWDQDYLDNYDPDTKAKSRRAVNTNLGRLGGNTASDVEDYEDDDDDEGVLD</sequence>
<dbReference type="RefSeq" id="XP_066080537.1">
    <property type="nucleotide sequence ID" value="XM_066224440.1"/>
</dbReference>
<feature type="region of interest" description="Disordered" evidence="1">
    <location>
        <begin position="193"/>
        <end position="219"/>
    </location>
</feature>